<keyword evidence="6 7" id="KW-0472">Membrane</keyword>
<evidence type="ECO:0000256" key="7">
    <source>
        <dbReference type="SAM" id="Phobius"/>
    </source>
</evidence>
<evidence type="ECO:0000256" key="3">
    <source>
        <dbReference type="ARBA" id="ARBA00022475"/>
    </source>
</evidence>
<protein>
    <submittedName>
        <fullName evidence="9">Riboflavin transporter RibZ</fullName>
    </submittedName>
</protein>
<keyword evidence="5 7" id="KW-1133">Transmembrane helix</keyword>
<proteinExistence type="predicted"/>
<evidence type="ECO:0000313" key="9">
    <source>
        <dbReference type="EMBL" id="RUS66422.1"/>
    </source>
</evidence>
<keyword evidence="3" id="KW-1003">Cell membrane</keyword>
<dbReference type="GO" id="GO:0022857">
    <property type="term" value="F:transmembrane transporter activity"/>
    <property type="evidence" value="ECO:0007669"/>
    <property type="project" value="InterPro"/>
</dbReference>
<feature type="transmembrane region" description="Helical" evidence="7">
    <location>
        <begin position="159"/>
        <end position="180"/>
    </location>
</feature>
<dbReference type="GO" id="GO:0005886">
    <property type="term" value="C:plasma membrane"/>
    <property type="evidence" value="ECO:0007669"/>
    <property type="project" value="UniProtKB-SubCell"/>
</dbReference>
<dbReference type="PANTHER" id="PTHR42718">
    <property type="entry name" value="MAJOR FACILITATOR SUPERFAMILY MULTIDRUG TRANSPORTER MFSC"/>
    <property type="match status" value="1"/>
</dbReference>
<dbReference type="CDD" id="cd17321">
    <property type="entry name" value="MFS_MMR_MDR_like"/>
    <property type="match status" value="1"/>
</dbReference>
<feature type="transmembrane region" description="Helical" evidence="7">
    <location>
        <begin position="218"/>
        <end position="235"/>
    </location>
</feature>
<dbReference type="Proteomes" id="UP000286947">
    <property type="component" value="Unassembled WGS sequence"/>
</dbReference>
<dbReference type="PRINTS" id="PR01036">
    <property type="entry name" value="TCRTETB"/>
</dbReference>
<evidence type="ECO:0000313" key="10">
    <source>
        <dbReference type="Proteomes" id="UP000286947"/>
    </source>
</evidence>
<evidence type="ECO:0000256" key="1">
    <source>
        <dbReference type="ARBA" id="ARBA00004651"/>
    </source>
</evidence>
<evidence type="ECO:0000256" key="4">
    <source>
        <dbReference type="ARBA" id="ARBA00022692"/>
    </source>
</evidence>
<dbReference type="SUPFAM" id="SSF103473">
    <property type="entry name" value="MFS general substrate transporter"/>
    <property type="match status" value="1"/>
</dbReference>
<dbReference type="RefSeq" id="WP_239442383.1">
    <property type="nucleotide sequence ID" value="NZ_PQSP01000005.1"/>
</dbReference>
<dbReference type="PROSITE" id="PS50850">
    <property type="entry name" value="MFS"/>
    <property type="match status" value="1"/>
</dbReference>
<evidence type="ECO:0000256" key="6">
    <source>
        <dbReference type="ARBA" id="ARBA00023136"/>
    </source>
</evidence>
<feature type="transmembrane region" description="Helical" evidence="7">
    <location>
        <begin position="67"/>
        <end position="90"/>
    </location>
</feature>
<comment type="subcellular location">
    <subcellularLocation>
        <location evidence="1">Cell membrane</location>
        <topology evidence="1">Multi-pass membrane protein</topology>
    </subcellularLocation>
</comment>
<feature type="transmembrane region" description="Helical" evidence="7">
    <location>
        <begin position="318"/>
        <end position="339"/>
    </location>
</feature>
<evidence type="ECO:0000259" key="8">
    <source>
        <dbReference type="PROSITE" id="PS50850"/>
    </source>
</evidence>
<evidence type="ECO:0000256" key="2">
    <source>
        <dbReference type="ARBA" id="ARBA00022448"/>
    </source>
</evidence>
<feature type="transmembrane region" description="Helical" evidence="7">
    <location>
        <begin position="441"/>
        <end position="459"/>
    </location>
</feature>
<organism evidence="9 10">
    <name type="scientific">Saezia sanguinis</name>
    <dbReference type="NCBI Taxonomy" id="1965230"/>
    <lineage>
        <taxon>Bacteria</taxon>
        <taxon>Pseudomonadati</taxon>
        <taxon>Pseudomonadota</taxon>
        <taxon>Betaproteobacteria</taxon>
        <taxon>Burkholderiales</taxon>
        <taxon>Saeziaceae</taxon>
        <taxon>Saezia</taxon>
    </lineage>
</organism>
<gene>
    <name evidence="9" type="primary">ribZ</name>
    <name evidence="9" type="ORF">CUZ56_02148</name>
</gene>
<comment type="caution">
    <text evidence="9">The sequence shown here is derived from an EMBL/GenBank/DDBJ whole genome shotgun (WGS) entry which is preliminary data.</text>
</comment>
<evidence type="ECO:0000256" key="5">
    <source>
        <dbReference type="ARBA" id="ARBA00022989"/>
    </source>
</evidence>
<feature type="transmembrane region" description="Helical" evidence="7">
    <location>
        <begin position="374"/>
        <end position="392"/>
    </location>
</feature>
<dbReference type="Gene3D" id="1.20.1250.20">
    <property type="entry name" value="MFS general substrate transporter like domains"/>
    <property type="match status" value="1"/>
</dbReference>
<dbReference type="AlphaFoldDB" id="A0A433SCE9"/>
<dbReference type="InterPro" id="IPR036259">
    <property type="entry name" value="MFS_trans_sf"/>
</dbReference>
<feature type="transmembrane region" description="Helical" evidence="7">
    <location>
        <begin position="186"/>
        <end position="206"/>
    </location>
</feature>
<keyword evidence="2" id="KW-0813">Transport</keyword>
<name>A0A433SCE9_9BURK</name>
<feature type="transmembrane region" description="Helical" evidence="7">
    <location>
        <begin position="32"/>
        <end position="55"/>
    </location>
</feature>
<dbReference type="Gene3D" id="1.20.1720.10">
    <property type="entry name" value="Multidrug resistance protein D"/>
    <property type="match status" value="1"/>
</dbReference>
<dbReference type="InterPro" id="IPR011701">
    <property type="entry name" value="MFS"/>
</dbReference>
<dbReference type="EMBL" id="PQSP01000005">
    <property type="protein sequence ID" value="RUS66422.1"/>
    <property type="molecule type" value="Genomic_DNA"/>
</dbReference>
<sequence>MDGAIDYTEKAVAEGSAQPAVPDGLPAPQRHWAVLGIMMGLMLSVMESTMVNVALPTIARELNVSGAASVWIVNAYNLSILAFLLPCAAWGERIGLQRVFRLGMAVFMCASLGCMLSDTLVQLCVFKVIQGVGAAAMMSMMGGLTRFTYPSHLFGRGIGINAMTVAVSSMLGPLVCSLILSIANWHWLFFLNIPLCAFALYVTRLLPQTPRKHKPFDYVSAVLCAFTLCLFVFSVDHIYSHSLRSVAGMVVALVCGYILVRRVRHEDQPLVPLDLFRIEPFAFAVMASAFSFAGYMVALVALPFHLQLFFGLTQLQAGYLLGVWPIGSGMMALVAARLAERYSASVLAGIGASVMGFAMLGLACVPAYTPVPVLAVFITLVGVGFGFFQMPNNKAMLSSAPRERSGAAGGVQATTRVFSQSMGAALVAFALALPVLQTTTIALLCGCACTLAAVAVNVIRFRVQRAP</sequence>
<feature type="transmembrane region" description="Helical" evidence="7">
    <location>
        <begin position="281"/>
        <end position="306"/>
    </location>
</feature>
<feature type="domain" description="Major facilitator superfamily (MFS) profile" evidence="8">
    <location>
        <begin position="33"/>
        <end position="464"/>
    </location>
</feature>
<reference evidence="9 10" key="1">
    <citation type="submission" date="2018-01" db="EMBL/GenBank/DDBJ databases">
        <title>Saezia sanguinis gen. nov., sp. nov., in the order Burkholderiales isolated from human blood.</title>
        <authorList>
            <person name="Medina-Pascual M.J."/>
            <person name="Valdezate S."/>
            <person name="Monzon S."/>
            <person name="Cuesta I."/>
            <person name="Carrasco G."/>
            <person name="Villalon P."/>
            <person name="Saez-Nieto J.A."/>
        </authorList>
    </citation>
    <scope>NUCLEOTIDE SEQUENCE [LARGE SCALE GENOMIC DNA]</scope>
    <source>
        <strain evidence="9 10">CNM695-12</strain>
    </source>
</reference>
<feature type="transmembrane region" description="Helical" evidence="7">
    <location>
        <begin position="346"/>
        <end position="368"/>
    </location>
</feature>
<feature type="transmembrane region" description="Helical" evidence="7">
    <location>
        <begin position="241"/>
        <end position="260"/>
    </location>
</feature>
<feature type="transmembrane region" description="Helical" evidence="7">
    <location>
        <begin position="128"/>
        <end position="147"/>
    </location>
</feature>
<keyword evidence="10" id="KW-1185">Reference proteome</keyword>
<dbReference type="Pfam" id="PF07690">
    <property type="entry name" value="MFS_1"/>
    <property type="match status" value="1"/>
</dbReference>
<dbReference type="InterPro" id="IPR020846">
    <property type="entry name" value="MFS_dom"/>
</dbReference>
<keyword evidence="4 7" id="KW-0812">Transmembrane</keyword>
<feature type="transmembrane region" description="Helical" evidence="7">
    <location>
        <begin position="102"/>
        <end position="122"/>
    </location>
</feature>
<dbReference type="PANTHER" id="PTHR42718:SF46">
    <property type="entry name" value="BLR6921 PROTEIN"/>
    <property type="match status" value="1"/>
</dbReference>
<accession>A0A433SCE9</accession>